<evidence type="ECO:0000313" key="4">
    <source>
        <dbReference type="Proteomes" id="UP000585507"/>
    </source>
</evidence>
<dbReference type="PANTHER" id="PTHR13847">
    <property type="entry name" value="SARCOSINE DEHYDROGENASE-RELATED"/>
    <property type="match status" value="1"/>
</dbReference>
<reference evidence="3 4" key="1">
    <citation type="submission" date="2020-08" db="EMBL/GenBank/DDBJ databases">
        <title>Genomic Encyclopedia of Type Strains, Phase IV (KMG-V): Genome sequencing to study the core and pangenomes of soil and plant-associated prokaryotes.</title>
        <authorList>
            <person name="Whitman W."/>
        </authorList>
    </citation>
    <scope>NUCLEOTIDE SEQUENCE [LARGE SCALE GENOMIC DNA]</scope>
    <source>
        <strain evidence="3 4">SEMIA 4084</strain>
    </source>
</reference>
<comment type="caution">
    <text evidence="3">The sequence shown here is derived from an EMBL/GenBank/DDBJ whole genome shotgun (WGS) entry which is preliminary data.</text>
</comment>
<dbReference type="Gene3D" id="3.50.50.60">
    <property type="entry name" value="FAD/NAD(P)-binding domain"/>
    <property type="match status" value="1"/>
</dbReference>
<dbReference type="GO" id="GO:0005737">
    <property type="term" value="C:cytoplasm"/>
    <property type="evidence" value="ECO:0007669"/>
    <property type="project" value="TreeGrafter"/>
</dbReference>
<dbReference type="Proteomes" id="UP000585507">
    <property type="component" value="Unassembled WGS sequence"/>
</dbReference>
<proteinExistence type="predicted"/>
<feature type="domain" description="FAD dependent oxidoreductase" evidence="2">
    <location>
        <begin position="5"/>
        <end position="348"/>
    </location>
</feature>
<dbReference type="SUPFAM" id="SSF51905">
    <property type="entry name" value="FAD/NAD(P)-binding domain"/>
    <property type="match status" value="1"/>
</dbReference>
<sequence length="375" mass="40305">MQTFDVAIIGGGIAGLSLAYFLSPHRSVVVLERETALGYHSTGRSAAELVLRYNADEVCALATIAKDFFDNPPDGFSDIPLLTQRGGVMVANAQKAARLAEVFRAGLAFTPELEPLEEEELLQRAPILKPGYAAAAFYDPNFWDIEVESLLQGYVKGARRCGAEIRERHDVVSARHDGSAWVIETSSGTVRARIAVDAAGGWADPMAEIFGVKALGIVPHRRTAITVDLPEGIDTSCLPAINEIDEDFYMKPDAGRLLASPADATPCEPSDVQPEEIDIAWAAHYVEEATIIPVRRVAKSWAGMRSFSPDRLPVVGPAADRPDFFWLAGQGGYGILTSPALGALAASLLTGGAQPEGFEVQALDPQQFSPARFRS</sequence>
<dbReference type="PANTHER" id="PTHR13847:SF287">
    <property type="entry name" value="FAD-DEPENDENT OXIDOREDUCTASE DOMAIN-CONTAINING PROTEIN 1"/>
    <property type="match status" value="1"/>
</dbReference>
<evidence type="ECO:0000313" key="3">
    <source>
        <dbReference type="EMBL" id="MBB5536722.1"/>
    </source>
</evidence>
<keyword evidence="4" id="KW-1185">Reference proteome</keyword>
<gene>
    <name evidence="3" type="ORF">GGD55_003433</name>
</gene>
<dbReference type="RefSeq" id="WP_018328500.1">
    <property type="nucleotide sequence ID" value="NZ_JACHBK010000007.1"/>
</dbReference>
<dbReference type="Pfam" id="PF01266">
    <property type="entry name" value="DAO"/>
    <property type="match status" value="1"/>
</dbReference>
<evidence type="ECO:0000259" key="2">
    <source>
        <dbReference type="Pfam" id="PF01266"/>
    </source>
</evidence>
<keyword evidence="1" id="KW-0560">Oxidoreductase</keyword>
<protein>
    <submittedName>
        <fullName evidence="3">Glycine/D-amino acid oxidase-like deaminating enzyme</fullName>
    </submittedName>
</protein>
<dbReference type="InterPro" id="IPR036188">
    <property type="entry name" value="FAD/NAD-bd_sf"/>
</dbReference>
<evidence type="ECO:0000256" key="1">
    <source>
        <dbReference type="ARBA" id="ARBA00023002"/>
    </source>
</evidence>
<dbReference type="EMBL" id="JACHBK010000007">
    <property type="protein sequence ID" value="MBB5536722.1"/>
    <property type="molecule type" value="Genomic_DNA"/>
</dbReference>
<organism evidence="3 4">
    <name type="scientific">Rhizobium giardinii</name>
    <dbReference type="NCBI Taxonomy" id="56731"/>
    <lineage>
        <taxon>Bacteria</taxon>
        <taxon>Pseudomonadati</taxon>
        <taxon>Pseudomonadota</taxon>
        <taxon>Alphaproteobacteria</taxon>
        <taxon>Hyphomicrobiales</taxon>
        <taxon>Rhizobiaceae</taxon>
        <taxon>Rhizobium/Agrobacterium group</taxon>
        <taxon>Rhizobium</taxon>
    </lineage>
</organism>
<name>A0A7W8UC76_9HYPH</name>
<dbReference type="GO" id="GO:0016491">
    <property type="term" value="F:oxidoreductase activity"/>
    <property type="evidence" value="ECO:0007669"/>
    <property type="project" value="UniProtKB-KW"/>
</dbReference>
<dbReference type="InterPro" id="IPR006076">
    <property type="entry name" value="FAD-dep_OxRdtase"/>
</dbReference>
<dbReference type="AlphaFoldDB" id="A0A7W8UC76"/>
<dbReference type="Gene3D" id="3.30.9.10">
    <property type="entry name" value="D-Amino Acid Oxidase, subunit A, domain 2"/>
    <property type="match status" value="1"/>
</dbReference>
<accession>A0A7W8UC76</accession>